<protein>
    <submittedName>
        <fullName evidence="3">Ig-like domain-containing protein</fullName>
    </submittedName>
</protein>
<dbReference type="RefSeq" id="WP_379071841.1">
    <property type="nucleotide sequence ID" value="NZ_JBHTIT010000001.1"/>
</dbReference>
<dbReference type="InterPro" id="IPR032812">
    <property type="entry name" value="SbsA_Ig"/>
</dbReference>
<proteinExistence type="predicted"/>
<accession>A0ABW3HJ58</accession>
<gene>
    <name evidence="3" type="ORF">ACFQ0F_10450</name>
</gene>
<name>A0ABW3HJ58_9GAMM</name>
<keyword evidence="4" id="KW-1185">Reference proteome</keyword>
<evidence type="ECO:0000259" key="2">
    <source>
        <dbReference type="Pfam" id="PF13205"/>
    </source>
</evidence>
<evidence type="ECO:0000313" key="3">
    <source>
        <dbReference type="EMBL" id="MFD0950803.1"/>
    </source>
</evidence>
<evidence type="ECO:0000256" key="1">
    <source>
        <dbReference type="ARBA" id="ARBA00022729"/>
    </source>
</evidence>
<dbReference type="EMBL" id="JBHTIT010000001">
    <property type="protein sequence ID" value="MFD0950803.1"/>
    <property type="molecule type" value="Genomic_DNA"/>
</dbReference>
<feature type="domain" description="SbsA Ig-like" evidence="2">
    <location>
        <begin position="538"/>
        <end position="616"/>
    </location>
</feature>
<comment type="caution">
    <text evidence="3">The sequence shown here is derived from an EMBL/GenBank/DDBJ whole genome shotgun (WGS) entry which is preliminary data.</text>
</comment>
<sequence>MIYAFPAPGQTEVIPATPIALRFSHPIAQVEFDTLSKLTAAFTLCEEAFVNTEGQCESAGKTPLSASFLSRDPATDEIDRQGVILKPQAVLKERTKYRLISNGLKLDTGELDAAGKPARGADNLRNVAVQAADVGQPLIFTTRAALEGPVNARSTSVTKFDVEHITPNPESFLLGDEGLGLFNFSTIRLQMTQPVNAKTLVYGDSIKLTDAAGGLVKSTILVDGNKISIDPDSDLSPAQVYTLSINDKLKSLKSQSFSSDSRFAQFQFQPTQAADGESAKSMVPKEGISVLLGTPVNKVPVASPLLGQGDRAPQPQAEGVLIANLGTPANIKNIQSAVAPLRVKKNSQLTAASLVVKLDGVVPANLETDTLTIKMISDANGLLLPNRYSLSPLSPSLVTLEMDVAVSAKNSTSNGAFTQNVMHVPVSGIARFNAEGNQILIDAIGTIELKILGTDNAVGVLALQLLVNLNDSPNIAAEPEVTPVVQSWVPGDTARLRDELLINRVAMAVPSSSVDTIASSTGVVFGGQLMRSGDPVIVNFDQIMDVESMRASGLSKPISVTTNGEPVPFSWRLDGVSLVITPDAAFQHGKTYSVKLSSAIKSLGGAPIAQKILTFTMPSLAAGDATPNPDGQPDTRRPPVVLGVYPGYPCSVMAGSRNIANDIQGKCAGGKTTDENIPLPIIDTRRDIKVTLSQTVQRIGAKAVKLGSVCNDPNASFRVERVSAAGVCLESVEGALGGTTRELTFTPDEPWKAGEVYRYILGSSGLASATCTANSICGTNNLPLQTQLISQSYASVSNPQHGGPPMEIFFKVSTVPAKGSVVNLRLLPNADVDANFRFEPARGELMPVCAQGTAQGIPSTGKYSCDTPNGALLIPDVSRAGGSFSGAATRFALGCTEGVDGGICEEKQFLHVSSALSATLEGFSKTNGQPITSDDFATLCSATDSGAINVLISPGLIITNGTDIFAELGLSLKASPITNVINDLINLIPVLGPILTGAIDQGANLLNQIVPIVVDQPIYTGPLVFRMRHLEPTYVNGVLSGTSPASRIPGKIKGNCENGVPKNPSLSTVISLYTDIPEIDAKADLGLLKTLADLGIPVIGDIAGLAGIPIQPDVQSNTDITNLSVSGSVEFLPDGRLTARLVNDDPVRLRAGLTALGGLIGGELFVTVPAKRFVLNSALAPLKN</sequence>
<reference evidence="4" key="1">
    <citation type="journal article" date="2019" name="Int. J. Syst. Evol. Microbiol.">
        <title>The Global Catalogue of Microorganisms (GCM) 10K type strain sequencing project: providing services to taxonomists for standard genome sequencing and annotation.</title>
        <authorList>
            <consortium name="The Broad Institute Genomics Platform"/>
            <consortium name="The Broad Institute Genome Sequencing Center for Infectious Disease"/>
            <person name="Wu L."/>
            <person name="Ma J."/>
        </authorList>
    </citation>
    <scope>NUCLEOTIDE SEQUENCE [LARGE SCALE GENOMIC DNA]</scope>
    <source>
        <strain evidence="4">CCUG 63419</strain>
    </source>
</reference>
<dbReference type="Proteomes" id="UP001597044">
    <property type="component" value="Unassembled WGS sequence"/>
</dbReference>
<keyword evidence="1" id="KW-0732">Signal</keyword>
<feature type="domain" description="SbsA Ig-like" evidence="2">
    <location>
        <begin position="185"/>
        <end position="262"/>
    </location>
</feature>
<organism evidence="3 4">
    <name type="scientific">Paraperlucidibaca wandonensis</name>
    <dbReference type="NCBI Taxonomy" id="1268273"/>
    <lineage>
        <taxon>Bacteria</taxon>
        <taxon>Pseudomonadati</taxon>
        <taxon>Pseudomonadota</taxon>
        <taxon>Gammaproteobacteria</taxon>
        <taxon>Moraxellales</taxon>
        <taxon>Moraxellaceae</taxon>
        <taxon>Paraperlucidibaca</taxon>
    </lineage>
</organism>
<evidence type="ECO:0000313" key="4">
    <source>
        <dbReference type="Proteomes" id="UP001597044"/>
    </source>
</evidence>
<dbReference type="Pfam" id="PF13205">
    <property type="entry name" value="Big_5"/>
    <property type="match status" value="2"/>
</dbReference>